<evidence type="ECO:0000313" key="2">
    <source>
        <dbReference type="Proteomes" id="UP000250043"/>
    </source>
</evidence>
<dbReference type="EMBL" id="KV722689">
    <property type="protein sequence ID" value="OCH84325.1"/>
    <property type="molecule type" value="Genomic_DNA"/>
</dbReference>
<dbReference type="AlphaFoldDB" id="A0A8E2DE10"/>
<dbReference type="Proteomes" id="UP000250043">
    <property type="component" value="Unassembled WGS sequence"/>
</dbReference>
<sequence>MVLNLMAKQVPMSTMNNVKGQVTGKQLCRSLGHLHILANLLWMLDRPLFMHMSLGSSIQYDGSFGAYGGGEFNVPLDGYFALYGGDRAQSKTNTIWVCGSWSVDDRGRTVGGKKSSKAPEVDISVVKGWHEYDQILSKMHTLAMGTHKLNGKVIKDPTVVADLLLELLFLITSVSFYEPLFQIAPCRSLPVLIISAKPAPSSEINPNVPNRPDLLPADSICLYLWHSVCKPILECLCVHPHCTLLVGEVEECLMHLARSLFRDWVAKDKKGTVEPAPYKGDRHGDASKK</sequence>
<gene>
    <name evidence="1" type="ORF">OBBRIDRAFT_808323</name>
</gene>
<protein>
    <submittedName>
        <fullName evidence="1">Uncharacterized protein</fullName>
    </submittedName>
</protein>
<reference evidence="1 2" key="1">
    <citation type="submission" date="2016-07" db="EMBL/GenBank/DDBJ databases">
        <title>Draft genome of the white-rot fungus Obba rivulosa 3A-2.</title>
        <authorList>
            <consortium name="DOE Joint Genome Institute"/>
            <person name="Miettinen O."/>
            <person name="Riley R."/>
            <person name="Acob R."/>
            <person name="Barry K."/>
            <person name="Cullen D."/>
            <person name="De Vries R."/>
            <person name="Hainaut M."/>
            <person name="Hatakka A."/>
            <person name="Henrissat B."/>
            <person name="Hilden K."/>
            <person name="Kuo R."/>
            <person name="Labutti K."/>
            <person name="Lipzen A."/>
            <person name="Makela M.R."/>
            <person name="Sandor L."/>
            <person name="Spatafora J.W."/>
            <person name="Grigoriev I.V."/>
            <person name="Hibbett D.S."/>
        </authorList>
    </citation>
    <scope>NUCLEOTIDE SEQUENCE [LARGE SCALE GENOMIC DNA]</scope>
    <source>
        <strain evidence="1 2">3A-2</strain>
    </source>
</reference>
<accession>A0A8E2DE10</accession>
<evidence type="ECO:0000313" key="1">
    <source>
        <dbReference type="EMBL" id="OCH84325.1"/>
    </source>
</evidence>
<keyword evidence="2" id="KW-1185">Reference proteome</keyword>
<organism evidence="1 2">
    <name type="scientific">Obba rivulosa</name>
    <dbReference type="NCBI Taxonomy" id="1052685"/>
    <lineage>
        <taxon>Eukaryota</taxon>
        <taxon>Fungi</taxon>
        <taxon>Dikarya</taxon>
        <taxon>Basidiomycota</taxon>
        <taxon>Agaricomycotina</taxon>
        <taxon>Agaricomycetes</taxon>
        <taxon>Polyporales</taxon>
        <taxon>Gelatoporiaceae</taxon>
        <taxon>Obba</taxon>
    </lineage>
</organism>
<name>A0A8E2DE10_9APHY</name>
<proteinExistence type="predicted"/>